<evidence type="ECO:0000313" key="5">
    <source>
        <dbReference type="Proteomes" id="UP000031012"/>
    </source>
</evidence>
<evidence type="ECO:0000313" key="4">
    <source>
        <dbReference type="EMBL" id="KHN67460.1"/>
    </source>
</evidence>
<dbReference type="PRINTS" id="PR01397">
    <property type="entry name" value="DHBDHDRGNASE"/>
</dbReference>
<dbReference type="InterPro" id="IPR002347">
    <property type="entry name" value="SDR_fam"/>
</dbReference>
<dbReference type="SUPFAM" id="SSF51735">
    <property type="entry name" value="NAD(P)-binding Rossmann-fold domains"/>
    <property type="match status" value="1"/>
</dbReference>
<dbReference type="FunFam" id="3.40.50.720:FF:000084">
    <property type="entry name" value="Short-chain dehydrogenase reductase"/>
    <property type="match status" value="1"/>
</dbReference>
<dbReference type="Pfam" id="PF13561">
    <property type="entry name" value="adh_short_C2"/>
    <property type="match status" value="1"/>
</dbReference>
<comment type="similarity">
    <text evidence="1">Belongs to the short-chain dehydrogenases/reductases (SDR) family.</text>
</comment>
<dbReference type="GO" id="GO:0008667">
    <property type="term" value="F:2,3-dihydro-2,3-dihydroxybenzoate dehydrogenase activity"/>
    <property type="evidence" value="ECO:0007669"/>
    <property type="project" value="InterPro"/>
</dbReference>
<evidence type="ECO:0000259" key="3">
    <source>
        <dbReference type="SMART" id="SM00822"/>
    </source>
</evidence>
<gene>
    <name evidence="4" type="ORF">DH17_12380</name>
</gene>
<dbReference type="Gene3D" id="3.40.50.720">
    <property type="entry name" value="NAD(P)-binding Rossmann-like Domain"/>
    <property type="match status" value="1"/>
</dbReference>
<dbReference type="PRINTS" id="PR00080">
    <property type="entry name" value="SDRFAMILY"/>
</dbReference>
<feature type="domain" description="Ketoreductase" evidence="3">
    <location>
        <begin position="3"/>
        <end position="185"/>
    </location>
</feature>
<evidence type="ECO:0000256" key="2">
    <source>
        <dbReference type="ARBA" id="ARBA00023002"/>
    </source>
</evidence>
<dbReference type="SMART" id="SM00822">
    <property type="entry name" value="PKS_KR"/>
    <property type="match status" value="1"/>
</dbReference>
<keyword evidence="2" id="KW-0560">Oxidoreductase</keyword>
<dbReference type="AlphaFoldDB" id="A0A0B2UEU0"/>
<sequence>MSSTIVVTGAARGIGAAIAKQLLQQGYQVIGVDLQENPEQWEISKSLTSDECLHWQGISQDITQQQATQKLIADLLEKHNITGLVNAAGVLIMRSMLEAKTEDWETLFAVNVMAPIAISQQLAKHFCEKKQGSIVTISSNSSRMPRIQLGMYATSKAALSHYCRNLALEIAPHQVRLNIVSPGSTLTQMQQQLWTDNTPPPAVIDGDLSQYRTGIPLRKLAQPEDIANTVSFLLSNQAAQITMQEIVVDGGATLGV</sequence>
<proteinExistence type="inferred from homology"/>
<dbReference type="PANTHER" id="PTHR43639:SF1">
    <property type="entry name" value="SHORT-CHAIN DEHYDROGENASE_REDUCTASE FAMILY PROTEIN"/>
    <property type="match status" value="1"/>
</dbReference>
<evidence type="ECO:0000256" key="1">
    <source>
        <dbReference type="ARBA" id="ARBA00006484"/>
    </source>
</evidence>
<dbReference type="InterPro" id="IPR036291">
    <property type="entry name" value="NAD(P)-bd_dom_sf"/>
</dbReference>
<dbReference type="InterPro" id="IPR003560">
    <property type="entry name" value="DHB_DH"/>
</dbReference>
<dbReference type="EMBL" id="JHQK01000004">
    <property type="protein sequence ID" value="KHN67460.1"/>
    <property type="molecule type" value="Genomic_DNA"/>
</dbReference>
<dbReference type="InterPro" id="IPR020904">
    <property type="entry name" value="Sc_DH/Rdtase_CS"/>
</dbReference>
<dbReference type="Proteomes" id="UP000031012">
    <property type="component" value="Unassembled WGS sequence"/>
</dbReference>
<name>A0A0B2UEU0_9GAMM</name>
<accession>A0A0B2UEU0</accession>
<dbReference type="GO" id="GO:0019290">
    <property type="term" value="P:siderophore biosynthetic process"/>
    <property type="evidence" value="ECO:0007669"/>
    <property type="project" value="InterPro"/>
</dbReference>
<dbReference type="PROSITE" id="PS00061">
    <property type="entry name" value="ADH_SHORT"/>
    <property type="match status" value="1"/>
</dbReference>
<reference evidence="4 5" key="1">
    <citation type="submission" date="2014-03" db="EMBL/GenBank/DDBJ databases">
        <title>Genome sequence of the diesel-degrader and plant-growth promoter Acinetobacter oleivorans PF-1 isolated from the roots of poplar tree.</title>
        <authorList>
            <person name="Gkorezis P."/>
            <person name="van Hamme J."/>
            <person name="Rineau F."/>
            <person name="Vangronsveld J."/>
            <person name="Francetti A."/>
        </authorList>
    </citation>
    <scope>NUCLEOTIDE SEQUENCE [LARGE SCALE GENOMIC DNA]</scope>
    <source>
        <strain evidence="4 5">PF1</strain>
    </source>
</reference>
<dbReference type="PANTHER" id="PTHR43639">
    <property type="entry name" value="OXIDOREDUCTASE, SHORT-CHAIN DEHYDROGENASE/REDUCTASE FAMILY (AFU_ORTHOLOGUE AFUA_5G02870)"/>
    <property type="match status" value="1"/>
</dbReference>
<dbReference type="InterPro" id="IPR057326">
    <property type="entry name" value="KR_dom"/>
</dbReference>
<protein>
    <submittedName>
        <fullName evidence="4">2,3-dihydro-2,3-dihydroxybenzoate dehydrogenase</fullName>
    </submittedName>
</protein>
<organism evidence="4 5">
    <name type="scientific">Acinetobacter oleivorans</name>
    <dbReference type="NCBI Taxonomy" id="1148157"/>
    <lineage>
        <taxon>Bacteria</taxon>
        <taxon>Pseudomonadati</taxon>
        <taxon>Pseudomonadota</taxon>
        <taxon>Gammaproteobacteria</taxon>
        <taxon>Moraxellales</taxon>
        <taxon>Moraxellaceae</taxon>
        <taxon>Acinetobacter</taxon>
    </lineage>
</organism>
<comment type="caution">
    <text evidence="4">The sequence shown here is derived from an EMBL/GenBank/DDBJ whole genome shotgun (WGS) entry which is preliminary data.</text>
</comment>